<dbReference type="EMBL" id="CM008976">
    <property type="protein sequence ID" value="PNW72769.1"/>
    <property type="molecule type" value="Genomic_DNA"/>
</dbReference>
<organism evidence="1 2">
    <name type="scientific">Chlamydomonas reinhardtii</name>
    <name type="common">Chlamydomonas smithii</name>
    <dbReference type="NCBI Taxonomy" id="3055"/>
    <lineage>
        <taxon>Eukaryota</taxon>
        <taxon>Viridiplantae</taxon>
        <taxon>Chlorophyta</taxon>
        <taxon>core chlorophytes</taxon>
        <taxon>Chlorophyceae</taxon>
        <taxon>CS clade</taxon>
        <taxon>Chlamydomonadales</taxon>
        <taxon>Chlamydomonadaceae</taxon>
        <taxon>Chlamydomonas</taxon>
    </lineage>
</organism>
<gene>
    <name evidence="1" type="ORF">CHLRE_15g641662v5</name>
</gene>
<dbReference type="KEGG" id="cre:CHLRE_15g641662v5"/>
<dbReference type="RefSeq" id="XP_042916532.1">
    <property type="nucleotide sequence ID" value="XM_043070674.1"/>
</dbReference>
<dbReference type="Proteomes" id="UP000006906">
    <property type="component" value="Chromosome 15"/>
</dbReference>
<reference evidence="1 2" key="1">
    <citation type="journal article" date="2007" name="Science">
        <title>The Chlamydomonas genome reveals the evolution of key animal and plant functions.</title>
        <authorList>
            <person name="Merchant S.S."/>
            <person name="Prochnik S.E."/>
            <person name="Vallon O."/>
            <person name="Harris E.H."/>
            <person name="Karpowicz S.J."/>
            <person name="Witman G.B."/>
            <person name="Terry A."/>
            <person name="Salamov A."/>
            <person name="Fritz-Laylin L.K."/>
            <person name="Marechal-Drouard L."/>
            <person name="Marshall W.F."/>
            <person name="Qu L.H."/>
            <person name="Nelson D.R."/>
            <person name="Sanderfoot A.A."/>
            <person name="Spalding M.H."/>
            <person name="Kapitonov V.V."/>
            <person name="Ren Q."/>
            <person name="Ferris P."/>
            <person name="Lindquist E."/>
            <person name="Shapiro H."/>
            <person name="Lucas S.M."/>
            <person name="Grimwood J."/>
            <person name="Schmutz J."/>
            <person name="Cardol P."/>
            <person name="Cerutti H."/>
            <person name="Chanfreau G."/>
            <person name="Chen C.L."/>
            <person name="Cognat V."/>
            <person name="Croft M.T."/>
            <person name="Dent R."/>
            <person name="Dutcher S."/>
            <person name="Fernandez E."/>
            <person name="Fukuzawa H."/>
            <person name="Gonzalez-Ballester D."/>
            <person name="Gonzalez-Halphen D."/>
            <person name="Hallmann A."/>
            <person name="Hanikenne M."/>
            <person name="Hippler M."/>
            <person name="Inwood W."/>
            <person name="Jabbari K."/>
            <person name="Kalanon M."/>
            <person name="Kuras R."/>
            <person name="Lefebvre P.A."/>
            <person name="Lemaire S.D."/>
            <person name="Lobanov A.V."/>
            <person name="Lohr M."/>
            <person name="Manuell A."/>
            <person name="Meier I."/>
            <person name="Mets L."/>
            <person name="Mittag M."/>
            <person name="Mittelmeier T."/>
            <person name="Moroney J.V."/>
            <person name="Moseley J."/>
            <person name="Napoli C."/>
            <person name="Nedelcu A.M."/>
            <person name="Niyogi K."/>
            <person name="Novoselov S.V."/>
            <person name="Paulsen I.T."/>
            <person name="Pazour G."/>
            <person name="Purton S."/>
            <person name="Ral J.P."/>
            <person name="Riano-Pachon D.M."/>
            <person name="Riekhof W."/>
            <person name="Rymarquis L."/>
            <person name="Schroda M."/>
            <person name="Stern D."/>
            <person name="Umen J."/>
            <person name="Willows R."/>
            <person name="Wilson N."/>
            <person name="Zimmer S.L."/>
            <person name="Allmer J."/>
            <person name="Balk J."/>
            <person name="Bisova K."/>
            <person name="Chen C.J."/>
            <person name="Elias M."/>
            <person name="Gendler K."/>
            <person name="Hauser C."/>
            <person name="Lamb M.R."/>
            <person name="Ledford H."/>
            <person name="Long J.C."/>
            <person name="Minagawa J."/>
            <person name="Page M.D."/>
            <person name="Pan J."/>
            <person name="Pootakham W."/>
            <person name="Roje S."/>
            <person name="Rose A."/>
            <person name="Stahlberg E."/>
            <person name="Terauchi A.M."/>
            <person name="Yang P."/>
            <person name="Ball S."/>
            <person name="Bowler C."/>
            <person name="Dieckmann C.L."/>
            <person name="Gladyshev V.N."/>
            <person name="Green P."/>
            <person name="Jorgensen R."/>
            <person name="Mayfield S."/>
            <person name="Mueller-Roeber B."/>
            <person name="Rajamani S."/>
            <person name="Sayre R.T."/>
            <person name="Brokstein P."/>
            <person name="Dubchak I."/>
            <person name="Goodstein D."/>
            <person name="Hornick L."/>
            <person name="Huang Y.W."/>
            <person name="Jhaveri J."/>
            <person name="Luo Y."/>
            <person name="Martinez D."/>
            <person name="Ngau W.C."/>
            <person name="Otillar B."/>
            <person name="Poliakov A."/>
            <person name="Porter A."/>
            <person name="Szajkowski L."/>
            <person name="Werner G."/>
            <person name="Zhou K."/>
            <person name="Grigoriev I.V."/>
            <person name="Rokhsar D.S."/>
            <person name="Grossman A.R."/>
        </authorList>
    </citation>
    <scope>NUCLEOTIDE SEQUENCE [LARGE SCALE GENOMIC DNA]</scope>
    <source>
        <strain evidence="2">CC-503</strain>
    </source>
</reference>
<dbReference type="AlphaFoldDB" id="A0A2K3CWX4"/>
<keyword evidence="2" id="KW-1185">Reference proteome</keyword>
<evidence type="ECO:0000313" key="1">
    <source>
        <dbReference type="EMBL" id="PNW72769.1"/>
    </source>
</evidence>
<dbReference type="GeneID" id="66056459"/>
<name>A0A2K3CWX4_CHLRE</name>
<dbReference type="InParanoid" id="A0A2K3CWX4"/>
<accession>A0A2K3CWX4</accession>
<protein>
    <submittedName>
        <fullName evidence="1">Uncharacterized protein</fullName>
    </submittedName>
</protein>
<evidence type="ECO:0000313" key="2">
    <source>
        <dbReference type="Proteomes" id="UP000006906"/>
    </source>
</evidence>
<dbReference type="Gramene" id="PNW72769">
    <property type="protein sequence ID" value="PNW72769"/>
    <property type="gene ID" value="CHLRE_15g641662v5"/>
</dbReference>
<sequence length="109" mass="11869">MTLDAARAGLIELHYLSPAGPAAPAPCNEGIIWSKHNSSKLEAALQKAHIPGITGVTILKPAFFKQYPGMEFVYSGSNPRIYVGRVMPNPDPATREQHLEICYLAPKEP</sequence>
<proteinExistence type="predicted"/>